<reference evidence="7 8" key="1">
    <citation type="submission" date="2013-11" db="EMBL/GenBank/DDBJ databases">
        <title>Single cell genomics of uncultured Tannerella BU063 (oral taxon 286).</title>
        <authorList>
            <person name="Beall C.J."/>
            <person name="Campbell A.G."/>
            <person name="Griffen A.L."/>
            <person name="Podar M."/>
            <person name="Leys E.J."/>
        </authorList>
    </citation>
    <scope>NUCLEOTIDE SEQUENCE [LARGE SCALE GENOMIC DNA]</scope>
    <source>
        <strain evidence="7">Cell 2</strain>
    </source>
</reference>
<dbReference type="Proteomes" id="UP000018837">
    <property type="component" value="Unassembled WGS sequence"/>
</dbReference>
<proteinExistence type="predicted"/>
<accession>W2C1Q7</accession>
<comment type="caution">
    <text evidence="7">The sequence shown here is derived from an EMBL/GenBank/DDBJ whole genome shotgun (WGS) entry which is preliminary data.</text>
</comment>
<evidence type="ECO:0000256" key="1">
    <source>
        <dbReference type="ARBA" id="ARBA00004141"/>
    </source>
</evidence>
<evidence type="ECO:0000256" key="5">
    <source>
        <dbReference type="SAM" id="Phobius"/>
    </source>
</evidence>
<evidence type="ECO:0000256" key="4">
    <source>
        <dbReference type="ARBA" id="ARBA00023136"/>
    </source>
</evidence>
<dbReference type="PATRIC" id="fig|1411148.3.peg.1869"/>
<comment type="subcellular location">
    <subcellularLocation>
        <location evidence="1">Membrane</location>
        <topology evidence="1">Multi-pass membrane protein</topology>
    </subcellularLocation>
</comment>
<evidence type="ECO:0000256" key="2">
    <source>
        <dbReference type="ARBA" id="ARBA00022692"/>
    </source>
</evidence>
<dbReference type="Pfam" id="PF04893">
    <property type="entry name" value="Yip1"/>
    <property type="match status" value="1"/>
</dbReference>
<evidence type="ECO:0000313" key="8">
    <source>
        <dbReference type="Proteomes" id="UP000018837"/>
    </source>
</evidence>
<protein>
    <submittedName>
        <fullName evidence="7">Membrane protein</fullName>
    </submittedName>
</protein>
<name>W2C1Q7_9BACT</name>
<sequence length="190" mass="21613">MFKAVFLRLVAFTFRPMDAWEALSHKKVKENDDDFLSHFLYPMIGLIALAAFVGMLFTGPEFDFVIALKSTIKAIVASAGGFFLASYLLNELWALVFKRPRSMRLIQPFVGYSSSLLFVIEIVQSFFPELIFLRIPALYTIYMIWAGAVNYLHVDNEVQLKFTTLASFIIIGTPAIISFLLFTLMPGLRF</sequence>
<evidence type="ECO:0000259" key="6">
    <source>
        <dbReference type="Pfam" id="PF04893"/>
    </source>
</evidence>
<feature type="transmembrane region" description="Helical" evidence="5">
    <location>
        <begin position="165"/>
        <end position="185"/>
    </location>
</feature>
<dbReference type="AlphaFoldDB" id="W2C1Q7"/>
<feature type="domain" description="Yip1" evidence="6">
    <location>
        <begin position="14"/>
        <end position="181"/>
    </location>
</feature>
<keyword evidence="2 5" id="KW-0812">Transmembrane</keyword>
<evidence type="ECO:0000256" key="3">
    <source>
        <dbReference type="ARBA" id="ARBA00022989"/>
    </source>
</evidence>
<keyword evidence="3 5" id="KW-1133">Transmembrane helix</keyword>
<feature type="transmembrane region" description="Helical" evidence="5">
    <location>
        <begin position="109"/>
        <end position="128"/>
    </location>
</feature>
<dbReference type="InterPro" id="IPR006977">
    <property type="entry name" value="Yip1_dom"/>
</dbReference>
<keyword evidence="4 5" id="KW-0472">Membrane</keyword>
<gene>
    <name evidence="7" type="ORF">N425_11440</name>
</gene>
<feature type="transmembrane region" description="Helical" evidence="5">
    <location>
        <begin position="70"/>
        <end position="89"/>
    </location>
</feature>
<evidence type="ECO:0000313" key="7">
    <source>
        <dbReference type="EMBL" id="ETK01085.1"/>
    </source>
</evidence>
<feature type="transmembrane region" description="Helical" evidence="5">
    <location>
        <begin position="35"/>
        <end position="58"/>
    </location>
</feature>
<dbReference type="EMBL" id="AYUF01000491">
    <property type="protein sequence ID" value="ETK01085.1"/>
    <property type="molecule type" value="Genomic_DNA"/>
</dbReference>
<feature type="transmembrane region" description="Helical" evidence="5">
    <location>
        <begin position="135"/>
        <end position="153"/>
    </location>
</feature>
<dbReference type="GO" id="GO:0016020">
    <property type="term" value="C:membrane"/>
    <property type="evidence" value="ECO:0007669"/>
    <property type="project" value="UniProtKB-SubCell"/>
</dbReference>
<organism evidence="7 8">
    <name type="scientific">Tannerella sp. oral taxon BU063 isolate Cell 2</name>
    <dbReference type="NCBI Taxonomy" id="1411148"/>
    <lineage>
        <taxon>Bacteria</taxon>
        <taxon>Pseudomonadati</taxon>
        <taxon>Bacteroidota</taxon>
        <taxon>Bacteroidia</taxon>
        <taxon>Bacteroidales</taxon>
        <taxon>Tannerellaceae</taxon>
        <taxon>Tannerella</taxon>
    </lineage>
</organism>